<evidence type="ECO:0000313" key="3">
    <source>
        <dbReference type="Proteomes" id="UP000445696"/>
    </source>
</evidence>
<evidence type="ECO:0000313" key="2">
    <source>
        <dbReference type="EMBL" id="MZR23388.1"/>
    </source>
</evidence>
<gene>
    <name evidence="2" type="ORF">GQF03_13705</name>
</gene>
<evidence type="ECO:0000259" key="1">
    <source>
        <dbReference type="Pfam" id="PF00117"/>
    </source>
</evidence>
<dbReference type="Proteomes" id="UP000445696">
    <property type="component" value="Unassembled WGS sequence"/>
</dbReference>
<dbReference type="PANTHER" id="PTHR42695:SF5">
    <property type="entry name" value="GLUTAMINE AMIDOTRANSFERASE YLR126C-RELATED"/>
    <property type="match status" value="1"/>
</dbReference>
<dbReference type="SUPFAM" id="SSF52317">
    <property type="entry name" value="Class I glutamine amidotransferase-like"/>
    <property type="match status" value="1"/>
</dbReference>
<dbReference type="OrthoDB" id="9794816at2"/>
<dbReference type="EMBL" id="WTVA01000015">
    <property type="protein sequence ID" value="MZR23388.1"/>
    <property type="molecule type" value="Genomic_DNA"/>
</dbReference>
<sequence>MSQKVLLVLHQATSDPGRVGEAIRTRGFELDMRIPAIGDPLPPTMDDHAAAVIFGGPMSANDDHEDFIRQETKLIDVLLKSETPYLGICLGAQIMARALGARVAEHEKGLREVGYYQLTPTDKGSPLFKDPMMAYQWHREGFDLPCGATLLASGEFFPNQAYRVGKNAYGIQFHPEVTEAMNRRWATKAAHMLSDPGAQSREAQLEGRRKYDAEVHRWLENFLDHWLPPLAQRQAATGS</sequence>
<dbReference type="InterPro" id="IPR044992">
    <property type="entry name" value="ChyE-like"/>
</dbReference>
<organism evidence="2 3">
    <name type="scientific">Sneathiella chungangensis</name>
    <dbReference type="NCBI Taxonomy" id="1418234"/>
    <lineage>
        <taxon>Bacteria</taxon>
        <taxon>Pseudomonadati</taxon>
        <taxon>Pseudomonadota</taxon>
        <taxon>Alphaproteobacteria</taxon>
        <taxon>Sneathiellales</taxon>
        <taxon>Sneathiellaceae</taxon>
        <taxon>Sneathiella</taxon>
    </lineage>
</organism>
<feature type="domain" description="Glutamine amidotransferase" evidence="1">
    <location>
        <begin position="47"/>
        <end position="179"/>
    </location>
</feature>
<dbReference type="GO" id="GO:0016740">
    <property type="term" value="F:transferase activity"/>
    <property type="evidence" value="ECO:0007669"/>
    <property type="project" value="UniProtKB-KW"/>
</dbReference>
<dbReference type="GO" id="GO:0005829">
    <property type="term" value="C:cytosol"/>
    <property type="evidence" value="ECO:0007669"/>
    <property type="project" value="TreeGrafter"/>
</dbReference>
<accession>A0A845MHD7</accession>
<protein>
    <submittedName>
        <fullName evidence="2">Glutamine amidotransferase</fullName>
    </submittedName>
</protein>
<dbReference type="PANTHER" id="PTHR42695">
    <property type="entry name" value="GLUTAMINE AMIDOTRANSFERASE YLR126C-RELATED"/>
    <property type="match status" value="1"/>
</dbReference>
<dbReference type="RefSeq" id="WP_161339863.1">
    <property type="nucleotide sequence ID" value="NZ_JBHSDG010000003.1"/>
</dbReference>
<dbReference type="NCBIfam" id="NF005072">
    <property type="entry name" value="PRK06490.1"/>
    <property type="match status" value="1"/>
</dbReference>
<dbReference type="AlphaFoldDB" id="A0A845MHD7"/>
<dbReference type="FunFam" id="3.40.50.880:FF:000033">
    <property type="entry name" value="Glutamine amidotransferase class-I"/>
    <property type="match status" value="1"/>
</dbReference>
<proteinExistence type="predicted"/>
<dbReference type="Pfam" id="PF00117">
    <property type="entry name" value="GATase"/>
    <property type="match status" value="1"/>
</dbReference>
<dbReference type="InterPro" id="IPR029062">
    <property type="entry name" value="Class_I_gatase-like"/>
</dbReference>
<dbReference type="PROSITE" id="PS51273">
    <property type="entry name" value="GATASE_TYPE_1"/>
    <property type="match status" value="1"/>
</dbReference>
<reference evidence="2 3" key="1">
    <citation type="journal article" date="2014" name="Int. J. Syst. Evol. Microbiol.">
        <title>Sneathiella chungangensis sp. nov., isolated from a marine sand, and emended description of the genus Sneathiella.</title>
        <authorList>
            <person name="Siamphan C."/>
            <person name="Kim H."/>
            <person name="Lee J.S."/>
            <person name="Kim W."/>
        </authorList>
    </citation>
    <scope>NUCLEOTIDE SEQUENCE [LARGE SCALE GENOMIC DNA]</scope>
    <source>
        <strain evidence="2 3">KCTC 32476</strain>
    </source>
</reference>
<dbReference type="Gene3D" id="3.40.50.880">
    <property type="match status" value="1"/>
</dbReference>
<dbReference type="InterPro" id="IPR017926">
    <property type="entry name" value="GATASE"/>
</dbReference>
<keyword evidence="3" id="KW-1185">Reference proteome</keyword>
<keyword evidence="2" id="KW-0808">Transferase</keyword>
<name>A0A845MHD7_9PROT</name>
<keyword evidence="2" id="KW-0315">Glutamine amidotransferase</keyword>
<dbReference type="CDD" id="cd01741">
    <property type="entry name" value="GATase1_1"/>
    <property type="match status" value="1"/>
</dbReference>
<comment type="caution">
    <text evidence="2">The sequence shown here is derived from an EMBL/GenBank/DDBJ whole genome shotgun (WGS) entry which is preliminary data.</text>
</comment>